<sequence length="326" mass="35932">MSLGHTRKAMVNNVDPEIRYNGPGWSFFGRQPWEVERPFGNQTLYGTKNPGGLSYTFHGTWVTIQGTTNLVNLAGDVFDPSWECFIDGVSIGSNAPSMLSQNSSALCESPDLEGGLHEIDLYIYMASAVLWFDNILYTPSPTSHDIPLLLVEGSDQEILYDAHSWTFLDNSSALTRSTGATVNFNFTGTGISWVSWIPGHGPYSESKAIYTINGGPSVHFDVREWALTSSLRSPYQQILFSVENLPKATYLLTVTHQGSDNQIPLTLESFYIYNVPIPFAPPSFSSKGQPPIGVILGGVGGSLTFGVLLLTLLWRWKHTNLWKSKA</sequence>
<accession>A0A9P5XW45</accession>
<feature type="transmembrane region" description="Helical" evidence="1">
    <location>
        <begin position="292"/>
        <end position="314"/>
    </location>
</feature>
<keyword evidence="3" id="KW-1185">Reference proteome</keyword>
<keyword evidence="1" id="KW-0812">Transmembrane</keyword>
<proteinExistence type="predicted"/>
<comment type="caution">
    <text evidence="2">The sequence shown here is derived from an EMBL/GenBank/DDBJ whole genome shotgun (WGS) entry which is preliminary data.</text>
</comment>
<keyword evidence="1" id="KW-1133">Transmembrane helix</keyword>
<keyword evidence="1" id="KW-0472">Membrane</keyword>
<organism evidence="2 3">
    <name type="scientific">Collybia nuda</name>
    <dbReference type="NCBI Taxonomy" id="64659"/>
    <lineage>
        <taxon>Eukaryota</taxon>
        <taxon>Fungi</taxon>
        <taxon>Dikarya</taxon>
        <taxon>Basidiomycota</taxon>
        <taxon>Agaricomycotina</taxon>
        <taxon>Agaricomycetes</taxon>
        <taxon>Agaricomycetidae</taxon>
        <taxon>Agaricales</taxon>
        <taxon>Tricholomatineae</taxon>
        <taxon>Clitocybaceae</taxon>
        <taxon>Collybia</taxon>
    </lineage>
</organism>
<evidence type="ECO:0000313" key="3">
    <source>
        <dbReference type="Proteomes" id="UP000807353"/>
    </source>
</evidence>
<dbReference type="OrthoDB" id="3052647at2759"/>
<dbReference type="AlphaFoldDB" id="A0A9P5XW45"/>
<dbReference type="Gene3D" id="2.60.120.260">
    <property type="entry name" value="Galactose-binding domain-like"/>
    <property type="match status" value="1"/>
</dbReference>
<protein>
    <submittedName>
        <fullName evidence="2">Uncharacterized protein</fullName>
    </submittedName>
</protein>
<gene>
    <name evidence="2" type="ORF">BDZ94DRAFT_1325242</name>
</gene>
<dbReference type="EMBL" id="MU150330">
    <property type="protein sequence ID" value="KAF9458822.1"/>
    <property type="molecule type" value="Genomic_DNA"/>
</dbReference>
<dbReference type="Proteomes" id="UP000807353">
    <property type="component" value="Unassembled WGS sequence"/>
</dbReference>
<evidence type="ECO:0000256" key="1">
    <source>
        <dbReference type="SAM" id="Phobius"/>
    </source>
</evidence>
<name>A0A9P5XW45_9AGAR</name>
<evidence type="ECO:0000313" key="2">
    <source>
        <dbReference type="EMBL" id="KAF9458822.1"/>
    </source>
</evidence>
<reference evidence="2" key="1">
    <citation type="submission" date="2020-11" db="EMBL/GenBank/DDBJ databases">
        <authorList>
            <consortium name="DOE Joint Genome Institute"/>
            <person name="Ahrendt S."/>
            <person name="Riley R."/>
            <person name="Andreopoulos W."/>
            <person name="Labutti K."/>
            <person name="Pangilinan J."/>
            <person name="Ruiz-Duenas F.J."/>
            <person name="Barrasa J.M."/>
            <person name="Sanchez-Garcia M."/>
            <person name="Camarero S."/>
            <person name="Miyauchi S."/>
            <person name="Serrano A."/>
            <person name="Linde D."/>
            <person name="Babiker R."/>
            <person name="Drula E."/>
            <person name="Ayuso-Fernandez I."/>
            <person name="Pacheco R."/>
            <person name="Padilla G."/>
            <person name="Ferreira P."/>
            <person name="Barriuso J."/>
            <person name="Kellner H."/>
            <person name="Castanera R."/>
            <person name="Alfaro M."/>
            <person name="Ramirez L."/>
            <person name="Pisabarro A.G."/>
            <person name="Kuo A."/>
            <person name="Tritt A."/>
            <person name="Lipzen A."/>
            <person name="He G."/>
            <person name="Yan M."/>
            <person name="Ng V."/>
            <person name="Cullen D."/>
            <person name="Martin F."/>
            <person name="Rosso M.-N."/>
            <person name="Henrissat B."/>
            <person name="Hibbett D."/>
            <person name="Martinez A.T."/>
            <person name="Grigoriev I.V."/>
        </authorList>
    </citation>
    <scope>NUCLEOTIDE SEQUENCE</scope>
    <source>
        <strain evidence="2">CBS 247.69</strain>
    </source>
</reference>